<dbReference type="EMBL" id="JAWZYT010001028">
    <property type="protein sequence ID" value="KAK4316329.1"/>
    <property type="molecule type" value="Genomic_DNA"/>
</dbReference>
<dbReference type="AlphaFoldDB" id="A0AAE1PXS6"/>
<gene>
    <name evidence="1" type="ORF">Pmani_012513</name>
</gene>
<accession>A0AAE1PXS6</accession>
<organism evidence="1 2">
    <name type="scientific">Petrolisthes manimaculis</name>
    <dbReference type="NCBI Taxonomy" id="1843537"/>
    <lineage>
        <taxon>Eukaryota</taxon>
        <taxon>Metazoa</taxon>
        <taxon>Ecdysozoa</taxon>
        <taxon>Arthropoda</taxon>
        <taxon>Crustacea</taxon>
        <taxon>Multicrustacea</taxon>
        <taxon>Malacostraca</taxon>
        <taxon>Eumalacostraca</taxon>
        <taxon>Eucarida</taxon>
        <taxon>Decapoda</taxon>
        <taxon>Pleocyemata</taxon>
        <taxon>Anomura</taxon>
        <taxon>Galatheoidea</taxon>
        <taxon>Porcellanidae</taxon>
        <taxon>Petrolisthes</taxon>
    </lineage>
</organism>
<dbReference type="Proteomes" id="UP001292094">
    <property type="component" value="Unassembled WGS sequence"/>
</dbReference>
<reference evidence="1" key="1">
    <citation type="submission" date="2023-11" db="EMBL/GenBank/DDBJ databases">
        <title>Genome assemblies of two species of porcelain crab, Petrolisthes cinctipes and Petrolisthes manimaculis (Anomura: Porcellanidae).</title>
        <authorList>
            <person name="Angst P."/>
        </authorList>
    </citation>
    <scope>NUCLEOTIDE SEQUENCE</scope>
    <source>
        <strain evidence="1">PB745_02</strain>
        <tissue evidence="1">Gill</tissue>
    </source>
</reference>
<sequence>MTRCSWYMIKEATTLITWEGSREAQVYSMITRPFSPLYSVIAVSVKEKRGEVVDRVERVASSHHHPPTTTVLTACCLLVGWTPWGQAAGQADRFSLVPAVTKDKRNKVNAV</sequence>
<evidence type="ECO:0000313" key="2">
    <source>
        <dbReference type="Proteomes" id="UP001292094"/>
    </source>
</evidence>
<name>A0AAE1PXS6_9EUCA</name>
<keyword evidence="2" id="KW-1185">Reference proteome</keyword>
<proteinExistence type="predicted"/>
<evidence type="ECO:0000313" key="1">
    <source>
        <dbReference type="EMBL" id="KAK4316329.1"/>
    </source>
</evidence>
<comment type="caution">
    <text evidence="1">The sequence shown here is derived from an EMBL/GenBank/DDBJ whole genome shotgun (WGS) entry which is preliminary data.</text>
</comment>
<protein>
    <submittedName>
        <fullName evidence="1">Uncharacterized protein</fullName>
    </submittedName>
</protein>